<feature type="region of interest" description="Disordered" evidence="1">
    <location>
        <begin position="113"/>
        <end position="135"/>
    </location>
</feature>
<dbReference type="InterPro" id="IPR021330">
    <property type="entry name" value="DUF2939"/>
</dbReference>
<sequence length="177" mass="19151">MKKWTWIAVFAVVGVLAYGVAGPFLTINAIRDAVRTENARALAKQVDFPPLRHSLKLQMREAIVRRAGADAQSSLAGALGIRMAAGLADGAVDAMVTPMGLGALMEGRKVWNRASGLPPPTRADTGDRAQPLQDPRYRFESPSRFTATVTAADGTETTFVLTRNGLRWRLSDIHLPL</sequence>
<dbReference type="RefSeq" id="WP_133322941.1">
    <property type="nucleotide sequence ID" value="NZ_SMTF01000013.1"/>
</dbReference>
<name>A0A4R5TJQ4_9GAMM</name>
<evidence type="ECO:0000256" key="1">
    <source>
        <dbReference type="SAM" id="MobiDB-lite"/>
    </source>
</evidence>
<reference evidence="2 3" key="1">
    <citation type="submission" date="2019-03" db="EMBL/GenBank/DDBJ databases">
        <title>Luteimonas zhaokaii sp.nov., isolated from the rectal contents of Plateau pika in Yushu, Qinghai Province, China.</title>
        <authorList>
            <person name="Zhang G."/>
        </authorList>
    </citation>
    <scope>NUCLEOTIDE SEQUENCE [LARGE SCALE GENOMIC DNA]</scope>
    <source>
        <strain evidence="2 3">B9</strain>
    </source>
</reference>
<evidence type="ECO:0000313" key="2">
    <source>
        <dbReference type="EMBL" id="TDK22474.1"/>
    </source>
</evidence>
<proteinExistence type="predicted"/>
<organism evidence="2 3">
    <name type="scientific">Luteimonas aestuarii</name>
    <dbReference type="NCBI Taxonomy" id="453837"/>
    <lineage>
        <taxon>Bacteria</taxon>
        <taxon>Pseudomonadati</taxon>
        <taxon>Pseudomonadota</taxon>
        <taxon>Gammaproteobacteria</taxon>
        <taxon>Lysobacterales</taxon>
        <taxon>Lysobacteraceae</taxon>
        <taxon>Luteimonas</taxon>
    </lineage>
</organism>
<accession>A0A4R5TJQ4</accession>
<dbReference type="Pfam" id="PF11159">
    <property type="entry name" value="DUF2939"/>
    <property type="match status" value="1"/>
</dbReference>
<keyword evidence="3" id="KW-1185">Reference proteome</keyword>
<gene>
    <name evidence="2" type="ORF">E2F46_13495</name>
</gene>
<comment type="caution">
    <text evidence="2">The sequence shown here is derived from an EMBL/GenBank/DDBJ whole genome shotgun (WGS) entry which is preliminary data.</text>
</comment>
<evidence type="ECO:0000313" key="3">
    <source>
        <dbReference type="Proteomes" id="UP000294796"/>
    </source>
</evidence>
<dbReference type="AlphaFoldDB" id="A0A4R5TJQ4"/>
<protein>
    <submittedName>
        <fullName evidence="2">DUF2939 domain-containing protein</fullName>
    </submittedName>
</protein>
<dbReference type="EMBL" id="SMTF01000013">
    <property type="protein sequence ID" value="TDK22474.1"/>
    <property type="molecule type" value="Genomic_DNA"/>
</dbReference>
<dbReference type="Proteomes" id="UP000294796">
    <property type="component" value="Unassembled WGS sequence"/>
</dbReference>
<dbReference type="OrthoDB" id="5739641at2"/>